<evidence type="ECO:0000313" key="16">
    <source>
        <dbReference type="EMBL" id="KAJ6444570.1"/>
    </source>
</evidence>
<dbReference type="PANTHER" id="PTHR12147">
    <property type="entry name" value="METALLOPEPTIDASE M28 FAMILY MEMBER"/>
    <property type="match status" value="1"/>
</dbReference>
<dbReference type="AlphaFoldDB" id="A0AB34G2T2"/>
<keyword evidence="7 14" id="KW-0378">Hydrolase</keyword>
<keyword evidence="5 14" id="KW-0479">Metal-binding</keyword>
<evidence type="ECO:0000256" key="6">
    <source>
        <dbReference type="ARBA" id="ARBA00022729"/>
    </source>
</evidence>
<dbReference type="PANTHER" id="PTHR12147:SF56">
    <property type="entry name" value="AMINOPEPTIDASE YDR415C-RELATED"/>
    <property type="match status" value="1"/>
</dbReference>
<dbReference type="EC" id="3.4.-.-" evidence="14"/>
<dbReference type="SUPFAM" id="SSF53187">
    <property type="entry name" value="Zn-dependent exopeptidases"/>
    <property type="match status" value="1"/>
</dbReference>
<keyword evidence="17" id="KW-1185">Reference proteome</keyword>
<sequence length="450" mass="48727">MLPPVRASLLLLLSQQQLLPLGPGIVSASASASAIAEQQRVLVGPAAPQQQALRHAVVDPAIVRALDAHADPVDALLALQPGLAAEMAAPRLLHLAGDEKPQWMTEGDKLRLRRRRRKFADVTDFEDFYARQREVGALAADKAHLPELVNQRLVKPLIAQVSTERMRGALERLTGFYTRYFGSTTGEQSAQWIHDQVAEIIRTAPFHTHMSLEYFPHPFPQPSVIARFEARGARNASRPLTVVGAHQDSANYLFPLLPAPGADDDGSGSVAALEALRVLAAAGFAPRRGPVEFHWYAGEEGGNLGSQAVARYKRETGARIGAMLEFDMVAFVARNSTESIGLVETDADEPLTNWTMGLAREYTSLPVEAYKLPPNAGSDYMSFTKVGYPAAFATEGNPMAGGGLPGDYDPYVHGVGDTLDVDDETGHMARFAGLAIAFAVEQAGWDNTWR</sequence>
<dbReference type="GO" id="GO:0046872">
    <property type="term" value="F:metal ion binding"/>
    <property type="evidence" value="ECO:0007669"/>
    <property type="project" value="UniProtKB-KW"/>
</dbReference>
<dbReference type="Gene3D" id="3.40.630.10">
    <property type="entry name" value="Zn peptidases"/>
    <property type="match status" value="1"/>
</dbReference>
<evidence type="ECO:0000256" key="8">
    <source>
        <dbReference type="ARBA" id="ARBA00022833"/>
    </source>
</evidence>
<evidence type="ECO:0000256" key="9">
    <source>
        <dbReference type="ARBA" id="ARBA00023145"/>
    </source>
</evidence>
<keyword evidence="6 14" id="KW-0732">Signal</keyword>
<evidence type="ECO:0000256" key="5">
    <source>
        <dbReference type="ARBA" id="ARBA00022723"/>
    </source>
</evidence>
<keyword evidence="10" id="KW-1015">Disulfide bond</keyword>
<evidence type="ECO:0000256" key="11">
    <source>
        <dbReference type="ARBA" id="ARBA00023180"/>
    </source>
</evidence>
<dbReference type="GO" id="GO:0008235">
    <property type="term" value="F:metalloexopeptidase activity"/>
    <property type="evidence" value="ECO:0007669"/>
    <property type="project" value="InterPro"/>
</dbReference>
<name>A0AB34G2T2_9HYPO</name>
<feature type="chain" id="PRO_5044046343" description="Peptide hydrolase" evidence="14">
    <location>
        <begin position="21"/>
        <end position="450"/>
    </location>
</feature>
<dbReference type="Pfam" id="PF04389">
    <property type="entry name" value="Peptidase_M28"/>
    <property type="match status" value="1"/>
</dbReference>
<evidence type="ECO:0000256" key="2">
    <source>
        <dbReference type="ARBA" id="ARBA00011245"/>
    </source>
</evidence>
<gene>
    <name evidence="16" type="ORF">O9K51_02965</name>
</gene>
<dbReference type="GO" id="GO:0004177">
    <property type="term" value="F:aminopeptidase activity"/>
    <property type="evidence" value="ECO:0007669"/>
    <property type="project" value="UniProtKB-KW"/>
</dbReference>
<evidence type="ECO:0000313" key="17">
    <source>
        <dbReference type="Proteomes" id="UP001163105"/>
    </source>
</evidence>
<comment type="function">
    <text evidence="12">Extracellular aminopeptidase that allows assimilation of proteinaceous substrates.</text>
</comment>
<comment type="cofactor">
    <cofactor evidence="1">
        <name>Zn(2+)</name>
        <dbReference type="ChEBI" id="CHEBI:29105"/>
    </cofactor>
</comment>
<evidence type="ECO:0000256" key="13">
    <source>
        <dbReference type="ARBA" id="ARBA00043962"/>
    </source>
</evidence>
<protein>
    <recommendedName>
        <fullName evidence="14">Peptide hydrolase</fullName>
        <ecNumber evidence="14">3.4.-.-</ecNumber>
    </recommendedName>
</protein>
<evidence type="ECO:0000259" key="15">
    <source>
        <dbReference type="Pfam" id="PF04389"/>
    </source>
</evidence>
<organism evidence="16 17">
    <name type="scientific">Purpureocillium lavendulum</name>
    <dbReference type="NCBI Taxonomy" id="1247861"/>
    <lineage>
        <taxon>Eukaryota</taxon>
        <taxon>Fungi</taxon>
        <taxon>Dikarya</taxon>
        <taxon>Ascomycota</taxon>
        <taxon>Pezizomycotina</taxon>
        <taxon>Sordariomycetes</taxon>
        <taxon>Hypocreomycetidae</taxon>
        <taxon>Hypocreales</taxon>
        <taxon>Ophiocordycipitaceae</taxon>
        <taxon>Purpureocillium</taxon>
    </lineage>
</organism>
<keyword evidence="4 14" id="KW-0645">Protease</keyword>
<dbReference type="GO" id="GO:0006508">
    <property type="term" value="P:proteolysis"/>
    <property type="evidence" value="ECO:0007669"/>
    <property type="project" value="UniProtKB-KW"/>
</dbReference>
<dbReference type="Proteomes" id="UP001163105">
    <property type="component" value="Unassembled WGS sequence"/>
</dbReference>
<feature type="domain" description="Peptidase M28" evidence="15">
    <location>
        <begin position="233"/>
        <end position="421"/>
    </location>
</feature>
<keyword evidence="8 14" id="KW-0862">Zinc</keyword>
<accession>A0AB34G2T2</accession>
<dbReference type="InterPro" id="IPR045175">
    <property type="entry name" value="M28_fam"/>
</dbReference>
<keyword evidence="9" id="KW-0865">Zymogen</keyword>
<keyword evidence="3" id="KW-0031">Aminopeptidase</keyword>
<feature type="signal peptide" evidence="14">
    <location>
        <begin position="1"/>
        <end position="20"/>
    </location>
</feature>
<evidence type="ECO:0000256" key="12">
    <source>
        <dbReference type="ARBA" id="ARBA00043843"/>
    </source>
</evidence>
<comment type="caution">
    <text evidence="16">The sequence shown here is derived from an EMBL/GenBank/DDBJ whole genome shotgun (WGS) entry which is preliminary data.</text>
</comment>
<evidence type="ECO:0000256" key="7">
    <source>
        <dbReference type="ARBA" id="ARBA00022801"/>
    </source>
</evidence>
<evidence type="ECO:0000256" key="10">
    <source>
        <dbReference type="ARBA" id="ARBA00023157"/>
    </source>
</evidence>
<evidence type="ECO:0000256" key="14">
    <source>
        <dbReference type="RuleBase" id="RU361240"/>
    </source>
</evidence>
<reference evidence="16" key="1">
    <citation type="submission" date="2023-01" db="EMBL/GenBank/DDBJ databases">
        <title>The growth and conidiation of Purpureocillium lavendulum are regulated by nitrogen source and histone H3K14 acetylation.</title>
        <authorList>
            <person name="Tang P."/>
            <person name="Han J."/>
            <person name="Zhang C."/>
            <person name="Tang P."/>
            <person name="Qi F."/>
            <person name="Zhang K."/>
            <person name="Liang L."/>
        </authorList>
    </citation>
    <scope>NUCLEOTIDE SEQUENCE</scope>
    <source>
        <strain evidence="16">YMF1.00683</strain>
    </source>
</reference>
<evidence type="ECO:0000256" key="3">
    <source>
        <dbReference type="ARBA" id="ARBA00022438"/>
    </source>
</evidence>
<evidence type="ECO:0000256" key="1">
    <source>
        <dbReference type="ARBA" id="ARBA00001947"/>
    </source>
</evidence>
<proteinExistence type="inferred from homology"/>
<comment type="similarity">
    <text evidence="13">Belongs to the peptidase M28 family. M28E subfamily.</text>
</comment>
<dbReference type="EMBL" id="JAQHRD010000002">
    <property type="protein sequence ID" value="KAJ6444570.1"/>
    <property type="molecule type" value="Genomic_DNA"/>
</dbReference>
<keyword evidence="11" id="KW-0325">Glycoprotein</keyword>
<evidence type="ECO:0000256" key="4">
    <source>
        <dbReference type="ARBA" id="ARBA00022670"/>
    </source>
</evidence>
<dbReference type="InterPro" id="IPR007484">
    <property type="entry name" value="Peptidase_M28"/>
</dbReference>
<comment type="subunit">
    <text evidence="2">Monomer.</text>
</comment>